<dbReference type="PANTHER" id="PTHR24198">
    <property type="entry name" value="ANKYRIN REPEAT AND PROTEIN KINASE DOMAIN-CONTAINING PROTEIN"/>
    <property type="match status" value="1"/>
</dbReference>
<dbReference type="Proteomes" id="UP000030752">
    <property type="component" value="Unassembled WGS sequence"/>
</dbReference>
<keyword evidence="1" id="KW-0677">Repeat</keyword>
<accession>W2RWY4</accession>
<dbReference type="HOGENOM" id="CLU_010556_0_0_1"/>
<evidence type="ECO:0000313" key="4">
    <source>
        <dbReference type="EMBL" id="ETN40840.1"/>
    </source>
</evidence>
<feature type="repeat" description="ANK" evidence="3">
    <location>
        <begin position="475"/>
        <end position="507"/>
    </location>
</feature>
<dbReference type="AlphaFoldDB" id="W2RWY4"/>
<gene>
    <name evidence="4" type="ORF">HMPREF1541_05120</name>
</gene>
<dbReference type="eggNOG" id="KOG4177">
    <property type="taxonomic scope" value="Eukaryota"/>
</dbReference>
<evidence type="ECO:0000256" key="3">
    <source>
        <dbReference type="PROSITE-ProRule" id="PRU00023"/>
    </source>
</evidence>
<dbReference type="InParanoid" id="W2RWY4"/>
<dbReference type="STRING" id="1220924.W2RWY4"/>
<keyword evidence="5" id="KW-1185">Reference proteome</keyword>
<evidence type="ECO:0000313" key="5">
    <source>
        <dbReference type="Proteomes" id="UP000030752"/>
    </source>
</evidence>
<evidence type="ECO:0000256" key="2">
    <source>
        <dbReference type="ARBA" id="ARBA00023043"/>
    </source>
</evidence>
<dbReference type="OrthoDB" id="341259at2759"/>
<dbReference type="Gene3D" id="1.25.40.20">
    <property type="entry name" value="Ankyrin repeat-containing domain"/>
    <property type="match status" value="2"/>
</dbReference>
<reference evidence="4 5" key="1">
    <citation type="submission" date="2013-03" db="EMBL/GenBank/DDBJ databases">
        <title>The Genome Sequence of Phialophora europaea CBS 101466.</title>
        <authorList>
            <consortium name="The Broad Institute Genomics Platform"/>
            <person name="Cuomo C."/>
            <person name="de Hoog S."/>
            <person name="Gorbushina A."/>
            <person name="Walker B."/>
            <person name="Young S.K."/>
            <person name="Zeng Q."/>
            <person name="Gargeya S."/>
            <person name="Fitzgerald M."/>
            <person name="Haas B."/>
            <person name="Abouelleil A."/>
            <person name="Allen A.W."/>
            <person name="Alvarado L."/>
            <person name="Arachchi H.M."/>
            <person name="Berlin A.M."/>
            <person name="Chapman S.B."/>
            <person name="Gainer-Dewar J."/>
            <person name="Goldberg J."/>
            <person name="Griggs A."/>
            <person name="Gujja S."/>
            <person name="Hansen M."/>
            <person name="Howarth C."/>
            <person name="Imamovic A."/>
            <person name="Ireland A."/>
            <person name="Larimer J."/>
            <person name="McCowan C."/>
            <person name="Murphy C."/>
            <person name="Pearson M."/>
            <person name="Poon T.W."/>
            <person name="Priest M."/>
            <person name="Roberts A."/>
            <person name="Saif S."/>
            <person name="Shea T."/>
            <person name="Sisk P."/>
            <person name="Sykes S."/>
            <person name="Wortman J."/>
            <person name="Nusbaum C."/>
            <person name="Birren B."/>
        </authorList>
    </citation>
    <scope>NUCLEOTIDE SEQUENCE [LARGE SCALE GENOMIC DNA]</scope>
    <source>
        <strain evidence="4 5">CBS 101466</strain>
    </source>
</reference>
<keyword evidence="2 3" id="KW-0040">ANK repeat</keyword>
<organism evidence="4 5">
    <name type="scientific">Cyphellophora europaea (strain CBS 101466)</name>
    <name type="common">Phialophora europaea</name>
    <dbReference type="NCBI Taxonomy" id="1220924"/>
    <lineage>
        <taxon>Eukaryota</taxon>
        <taxon>Fungi</taxon>
        <taxon>Dikarya</taxon>
        <taxon>Ascomycota</taxon>
        <taxon>Pezizomycotina</taxon>
        <taxon>Eurotiomycetes</taxon>
        <taxon>Chaetothyriomycetidae</taxon>
        <taxon>Chaetothyriales</taxon>
        <taxon>Cyphellophoraceae</taxon>
        <taxon>Cyphellophora</taxon>
    </lineage>
</organism>
<dbReference type="RefSeq" id="XP_008717683.1">
    <property type="nucleotide sequence ID" value="XM_008719461.1"/>
</dbReference>
<dbReference type="Pfam" id="PF12796">
    <property type="entry name" value="Ank_2"/>
    <property type="match status" value="1"/>
</dbReference>
<dbReference type="PROSITE" id="PS50297">
    <property type="entry name" value="ANK_REP_REGION"/>
    <property type="match status" value="1"/>
</dbReference>
<name>W2RWY4_CYPE1</name>
<dbReference type="PANTHER" id="PTHR24198:SF165">
    <property type="entry name" value="ANKYRIN REPEAT-CONTAINING PROTEIN-RELATED"/>
    <property type="match status" value="1"/>
</dbReference>
<dbReference type="PROSITE" id="PS50088">
    <property type="entry name" value="ANK_REPEAT"/>
    <property type="match status" value="2"/>
</dbReference>
<sequence>MDPLSIACSALALAGVAAKIYDAISTLRRIGEVPGKVNVLKQDIKELEGLLRLVSGALNEQSCVPEASQEVLTDALAGAKGSLEKLGQALGRLTDACAGSRIKIISKTTIWIREETVFQRLREDVASVKGTLSNVLGTLSVKQQDVLLQGMREMLTWATKTQLENQVIDKLLAGNHLALNERLDRDQQAIASRIEALIALLTIQPLPLVQNTIPAQPSPLTEPVGNGHTRDIEPLHRAPCRSWCPCSCHMNRKRKFGSPMMVNGVLGRISMGYSGIPHLNTPCNFPACRGCRIRRPAVATLECWLPAWLATMNLKFHLTYLARSGPSFQLSTTRRVSDDSQSISFAMRGDIEGLRHLFAQGLAGPRDVSDSRGYTLMRWALYGGMHNFDTVRFLISEGATVDEASYDNVWDFVSRGKCTTPQQTALRCITEGGEGDWVEEQNFPLVHRIILGMSSKSLALELAENENAVHLTDAQHRTALDWATARSQLDDMVLLIKHGADPNNMDITGRTPVLHAVDSHNIDSLRIILDAGGSPNPEYPEGLLRSSPLTAAGFAGMPTLLKLLLERYAEPNACNPEGLTALHSVARTHNTDCALLLLEHSANLNAVSRSGQTPLTTAIKYNNHPVLRLFVDRCYNYMTSTTFSGPKILPVVAEFADVDTINMLTAVHPLKAAYDLSPKSVTMSRALLEQRRDYDEKLADAFDTLVATAVAEIEETKSIDSLLESGFFLSARSSFHSELSEAASSLSSLDNSFTTRNDIGTEQWESIGERFYSPASPSSGWLFESPTSPLSPVVQQPEGRIVEI</sequence>
<dbReference type="InterPro" id="IPR002110">
    <property type="entry name" value="Ankyrin_rpt"/>
</dbReference>
<dbReference type="EMBL" id="KB822720">
    <property type="protein sequence ID" value="ETN40840.1"/>
    <property type="molecule type" value="Genomic_DNA"/>
</dbReference>
<protein>
    <submittedName>
        <fullName evidence="4">Uncharacterized protein</fullName>
    </submittedName>
</protein>
<evidence type="ECO:0000256" key="1">
    <source>
        <dbReference type="ARBA" id="ARBA00022737"/>
    </source>
</evidence>
<dbReference type="SUPFAM" id="SSF48403">
    <property type="entry name" value="Ankyrin repeat"/>
    <property type="match status" value="1"/>
</dbReference>
<proteinExistence type="predicted"/>
<dbReference type="SMART" id="SM00248">
    <property type="entry name" value="ANK"/>
    <property type="match status" value="6"/>
</dbReference>
<feature type="repeat" description="ANK" evidence="3">
    <location>
        <begin position="577"/>
        <end position="609"/>
    </location>
</feature>
<dbReference type="GeneID" id="19972459"/>
<dbReference type="VEuPathDB" id="FungiDB:HMPREF1541_05120"/>
<dbReference type="InterPro" id="IPR036770">
    <property type="entry name" value="Ankyrin_rpt-contain_sf"/>
</dbReference>